<accession>A0AAW2ESA4</accession>
<dbReference type="EMBL" id="JADYXP020000019">
    <property type="protein sequence ID" value="KAL0104707.1"/>
    <property type="molecule type" value="Genomic_DNA"/>
</dbReference>
<evidence type="ECO:0000313" key="2">
    <source>
        <dbReference type="Proteomes" id="UP001430953"/>
    </source>
</evidence>
<organism evidence="1 2">
    <name type="scientific">Cardiocondyla obscurior</name>
    <dbReference type="NCBI Taxonomy" id="286306"/>
    <lineage>
        <taxon>Eukaryota</taxon>
        <taxon>Metazoa</taxon>
        <taxon>Ecdysozoa</taxon>
        <taxon>Arthropoda</taxon>
        <taxon>Hexapoda</taxon>
        <taxon>Insecta</taxon>
        <taxon>Pterygota</taxon>
        <taxon>Neoptera</taxon>
        <taxon>Endopterygota</taxon>
        <taxon>Hymenoptera</taxon>
        <taxon>Apocrita</taxon>
        <taxon>Aculeata</taxon>
        <taxon>Formicoidea</taxon>
        <taxon>Formicidae</taxon>
        <taxon>Myrmicinae</taxon>
        <taxon>Cardiocondyla</taxon>
    </lineage>
</organism>
<keyword evidence="2" id="KW-1185">Reference proteome</keyword>
<sequence>MLLNALCVRGYPVVSSSFANVATQVGGILHFPFKLLQYFISACHCYITPQCPLPLIHSRKLFGSNAASERNEKQTSRRRIPRTLGHPGVLVSIGAAISGWTVFCMAGGGRGGKGGGERLCMDRDLRDGSGGGTSILIHFSTKCYTWSLIA</sequence>
<dbReference type="AlphaFoldDB" id="A0AAW2ESA4"/>
<name>A0AAW2ESA4_9HYME</name>
<dbReference type="Proteomes" id="UP001430953">
    <property type="component" value="Unassembled WGS sequence"/>
</dbReference>
<protein>
    <submittedName>
        <fullName evidence="1">Uncharacterized protein</fullName>
    </submittedName>
</protein>
<proteinExistence type="predicted"/>
<evidence type="ECO:0000313" key="1">
    <source>
        <dbReference type="EMBL" id="KAL0104707.1"/>
    </source>
</evidence>
<gene>
    <name evidence="1" type="ORF">PUN28_016379</name>
</gene>
<comment type="caution">
    <text evidence="1">The sequence shown here is derived from an EMBL/GenBank/DDBJ whole genome shotgun (WGS) entry which is preliminary data.</text>
</comment>
<reference evidence="1 2" key="1">
    <citation type="submission" date="2023-03" db="EMBL/GenBank/DDBJ databases">
        <title>High recombination rates correlate with genetic variation in Cardiocondyla obscurior ants.</title>
        <authorList>
            <person name="Errbii M."/>
        </authorList>
    </citation>
    <scope>NUCLEOTIDE SEQUENCE [LARGE SCALE GENOMIC DNA]</scope>
    <source>
        <strain evidence="1">Alpha-2009</strain>
        <tissue evidence="1">Whole body</tissue>
    </source>
</reference>